<comment type="caution">
    <text evidence="1">The sequence shown here is derived from an EMBL/GenBank/DDBJ whole genome shotgun (WGS) entry which is preliminary data.</text>
</comment>
<proteinExistence type="predicted"/>
<dbReference type="Proteomes" id="UP000233440">
    <property type="component" value="Unassembled WGS sequence"/>
</dbReference>
<dbReference type="AlphaFoldDB" id="A0A2N3LCY8"/>
<protein>
    <submittedName>
        <fullName evidence="1">Uncharacterized protein</fullName>
    </submittedName>
</protein>
<organism evidence="1 2">
    <name type="scientific">Heyndrickxia camelliae</name>
    <dbReference type="NCBI Taxonomy" id="1707093"/>
    <lineage>
        <taxon>Bacteria</taxon>
        <taxon>Bacillati</taxon>
        <taxon>Bacillota</taxon>
        <taxon>Bacilli</taxon>
        <taxon>Bacillales</taxon>
        <taxon>Bacillaceae</taxon>
        <taxon>Heyndrickxia</taxon>
    </lineage>
</organism>
<keyword evidence="2" id="KW-1185">Reference proteome</keyword>
<accession>A0A2N3LCY8</accession>
<gene>
    <name evidence="1" type="ORF">CWO92_24765</name>
</gene>
<evidence type="ECO:0000313" key="2">
    <source>
        <dbReference type="Proteomes" id="UP000233440"/>
    </source>
</evidence>
<sequence>MTRIEYENFIAMQNIDTNKLNLVIGEKKIIPFVTGCFEEDGVWKIYMVGERQDLDVVQEGTEEEIFNVMCSITKSRYN</sequence>
<reference evidence="1 2" key="1">
    <citation type="submission" date="2017-11" db="EMBL/GenBank/DDBJ databases">
        <title>Bacillus camelliae sp. nov., isolated from pu'er tea.</title>
        <authorList>
            <person name="Niu L."/>
        </authorList>
    </citation>
    <scope>NUCLEOTIDE SEQUENCE [LARGE SCALE GENOMIC DNA]</scope>
    <source>
        <strain evidence="1 2">7578-1</strain>
    </source>
</reference>
<evidence type="ECO:0000313" key="1">
    <source>
        <dbReference type="EMBL" id="PKR82384.1"/>
    </source>
</evidence>
<dbReference type="EMBL" id="PIQO01000051">
    <property type="protein sequence ID" value="PKR82384.1"/>
    <property type="molecule type" value="Genomic_DNA"/>
</dbReference>
<dbReference type="OrthoDB" id="2237387at2"/>
<name>A0A2N3LCY8_9BACI</name>
<dbReference type="RefSeq" id="WP_101356834.1">
    <property type="nucleotide sequence ID" value="NZ_PIQO01000051.1"/>
</dbReference>